<comment type="caution">
    <text evidence="2">The sequence shown here is derived from an EMBL/GenBank/DDBJ whole genome shotgun (WGS) entry which is preliminary data.</text>
</comment>
<feature type="compositionally biased region" description="Polar residues" evidence="1">
    <location>
        <begin position="50"/>
        <end position="66"/>
    </location>
</feature>
<dbReference type="AlphaFoldDB" id="A0A8T0FCM7"/>
<dbReference type="EMBL" id="JABXBU010000015">
    <property type="protein sequence ID" value="KAF8787189.1"/>
    <property type="molecule type" value="Genomic_DNA"/>
</dbReference>
<keyword evidence="3" id="KW-1185">Reference proteome</keyword>
<name>A0A8T0FCM7_ARGBR</name>
<gene>
    <name evidence="2" type="ORF">HNY73_008813</name>
</gene>
<reference evidence="2" key="1">
    <citation type="journal article" date="2020" name="bioRxiv">
        <title>Chromosome-level reference genome of the European wasp spider Argiope bruennichi: a resource for studies on range expansion and evolutionary adaptation.</title>
        <authorList>
            <person name="Sheffer M.M."/>
            <person name="Hoppe A."/>
            <person name="Krehenwinkel H."/>
            <person name="Uhl G."/>
            <person name="Kuss A.W."/>
            <person name="Jensen L."/>
            <person name="Jensen C."/>
            <person name="Gillespie R.G."/>
            <person name="Hoff K.J."/>
            <person name="Prost S."/>
        </authorList>
    </citation>
    <scope>NUCLEOTIDE SEQUENCE</scope>
</reference>
<feature type="region of interest" description="Disordered" evidence="1">
    <location>
        <begin position="28"/>
        <end position="74"/>
    </location>
</feature>
<accession>A0A8T0FCM7</accession>
<dbReference type="Proteomes" id="UP000807504">
    <property type="component" value="Unassembled WGS sequence"/>
</dbReference>
<sequence>MEHQFYCTKQTNFDNEVAPIAPIATVSAKASEPRKAVEVKQKSPDLPKPSISSPVSKETTVASAGKQTKDNKTVFDELLKDDDDDDETPLIFEDNSQESGIKLMSYGSSVVKRTEEEKPSFRPPPMPFFDDQTEAKDTSVISDDDDAGESLEDFWRRAEIKNTQRLRKLKL</sequence>
<evidence type="ECO:0000313" key="2">
    <source>
        <dbReference type="EMBL" id="KAF8787189.1"/>
    </source>
</evidence>
<proteinExistence type="predicted"/>
<evidence type="ECO:0000313" key="3">
    <source>
        <dbReference type="Proteomes" id="UP000807504"/>
    </source>
</evidence>
<reference evidence="2" key="2">
    <citation type="submission" date="2020-06" db="EMBL/GenBank/DDBJ databases">
        <authorList>
            <person name="Sheffer M."/>
        </authorList>
    </citation>
    <scope>NUCLEOTIDE SEQUENCE</scope>
</reference>
<feature type="region of interest" description="Disordered" evidence="1">
    <location>
        <begin position="113"/>
        <end position="148"/>
    </location>
</feature>
<feature type="compositionally biased region" description="Basic and acidic residues" evidence="1">
    <location>
        <begin position="31"/>
        <end position="45"/>
    </location>
</feature>
<organism evidence="2 3">
    <name type="scientific">Argiope bruennichi</name>
    <name type="common">Wasp spider</name>
    <name type="synonym">Aranea bruennichi</name>
    <dbReference type="NCBI Taxonomy" id="94029"/>
    <lineage>
        <taxon>Eukaryota</taxon>
        <taxon>Metazoa</taxon>
        <taxon>Ecdysozoa</taxon>
        <taxon>Arthropoda</taxon>
        <taxon>Chelicerata</taxon>
        <taxon>Arachnida</taxon>
        <taxon>Araneae</taxon>
        <taxon>Araneomorphae</taxon>
        <taxon>Entelegynae</taxon>
        <taxon>Araneoidea</taxon>
        <taxon>Araneidae</taxon>
        <taxon>Argiope</taxon>
    </lineage>
</organism>
<evidence type="ECO:0000256" key="1">
    <source>
        <dbReference type="SAM" id="MobiDB-lite"/>
    </source>
</evidence>
<protein>
    <submittedName>
        <fullName evidence="2">Uncharacterized protein</fullName>
    </submittedName>
</protein>